<accession>C5F050</accession>
<dbReference type="HOGENOM" id="CLU_2569144_0_0_7"/>
<keyword evidence="2" id="KW-1185">Reference proteome</keyword>
<name>C5F050_9HELI</name>
<evidence type="ECO:0000313" key="1">
    <source>
        <dbReference type="EMBL" id="EEQ63644.1"/>
    </source>
</evidence>
<evidence type="ECO:0000313" key="2">
    <source>
        <dbReference type="Proteomes" id="UP000003953"/>
    </source>
</evidence>
<gene>
    <name evidence="1" type="ORF">HPMG_01101</name>
</gene>
<dbReference type="Proteomes" id="UP000003953">
    <property type="component" value="Unassembled WGS sequence"/>
</dbReference>
<dbReference type="RefSeq" id="WP_005022098.1">
    <property type="nucleotide sequence ID" value="NZ_DS990443.1"/>
</dbReference>
<protein>
    <submittedName>
        <fullName evidence="1">Uncharacterized protein</fullName>
    </submittedName>
</protein>
<dbReference type="AlphaFoldDB" id="C5F050"/>
<reference evidence="2" key="1">
    <citation type="journal article" date="2014" name="Genome Announc.">
        <title>Draft genome sequences of six enterohepatic helicobacter species isolated from humans and one from rhesus macaques.</title>
        <authorList>
            <person name="Shen Z."/>
            <person name="Sheh A."/>
            <person name="Young S.K."/>
            <person name="Abouelliel A."/>
            <person name="Ward D.V."/>
            <person name="Earl A.M."/>
            <person name="Fox J.G."/>
        </authorList>
    </citation>
    <scope>NUCLEOTIDE SEQUENCE [LARGE SCALE GENOMIC DNA]</scope>
    <source>
        <strain evidence="2">MIT 98-5489</strain>
    </source>
</reference>
<dbReference type="EMBL" id="DS990443">
    <property type="protein sequence ID" value="EEQ63644.1"/>
    <property type="molecule type" value="Genomic_DNA"/>
</dbReference>
<organism evidence="1 2">
    <name type="scientific">Helicobacter pullorum MIT 98-5489</name>
    <dbReference type="NCBI Taxonomy" id="537972"/>
    <lineage>
        <taxon>Bacteria</taxon>
        <taxon>Pseudomonadati</taxon>
        <taxon>Campylobacterota</taxon>
        <taxon>Epsilonproteobacteria</taxon>
        <taxon>Campylobacterales</taxon>
        <taxon>Helicobacteraceae</taxon>
        <taxon>Helicobacter</taxon>
    </lineage>
</organism>
<sequence length="81" mass="9804">MDIRNHKKELLFSIIIKKIDLDSLLEMIKEQLKTKNIPSGKIILIPKTNYDTKMIFLEFEEFYWDLDKETLRQMQNTLPLF</sequence>
<proteinExistence type="predicted"/>